<evidence type="ECO:0000313" key="2">
    <source>
        <dbReference type="Proteomes" id="UP000800035"/>
    </source>
</evidence>
<proteinExistence type="predicted"/>
<dbReference type="PANTHER" id="PTHR38116:SF8">
    <property type="entry name" value="BZIP DOMAIN-CONTAINING PROTEIN"/>
    <property type="match status" value="1"/>
</dbReference>
<dbReference type="Pfam" id="PF11905">
    <property type="entry name" value="DUF3425"/>
    <property type="match status" value="1"/>
</dbReference>
<dbReference type="EMBL" id="ML977010">
    <property type="protein sequence ID" value="KAF1952527.1"/>
    <property type="molecule type" value="Genomic_DNA"/>
</dbReference>
<evidence type="ECO:0000313" key="1">
    <source>
        <dbReference type="EMBL" id="KAF1952527.1"/>
    </source>
</evidence>
<dbReference type="Proteomes" id="UP000800035">
    <property type="component" value="Unassembled WGS sequence"/>
</dbReference>
<dbReference type="InterPro" id="IPR021833">
    <property type="entry name" value="DUF3425"/>
</dbReference>
<organism evidence="1 2">
    <name type="scientific">Byssothecium circinans</name>
    <dbReference type="NCBI Taxonomy" id="147558"/>
    <lineage>
        <taxon>Eukaryota</taxon>
        <taxon>Fungi</taxon>
        <taxon>Dikarya</taxon>
        <taxon>Ascomycota</taxon>
        <taxon>Pezizomycotina</taxon>
        <taxon>Dothideomycetes</taxon>
        <taxon>Pleosporomycetidae</taxon>
        <taxon>Pleosporales</taxon>
        <taxon>Massarineae</taxon>
        <taxon>Massarinaceae</taxon>
        <taxon>Byssothecium</taxon>
    </lineage>
</organism>
<sequence>MTALKALISNGDEEDADGLLQYALQEQLDVNKILLAGLRALKAEKEGTSIAPYTRRGVDWRPDLWPMPAVITMPLMPDPLASGILLRQQAPLEVCYHNCRKIGLRFEDMIQPGCRSPWYSPLQGPGFELLPLDGVPPDLYPTPAQRNIMHHPFWDIIPFPWIRERAITFAAMDSPPFDWHEFKYDIINGGMVCWKSRRQEEGLPWDRKCWEFRPWFRQKWGWLIEEQGKVEQQSKWWRAMAGAQET</sequence>
<protein>
    <submittedName>
        <fullName evidence="1">Uncharacterized protein</fullName>
    </submittedName>
</protein>
<dbReference type="PANTHER" id="PTHR38116">
    <property type="entry name" value="CHROMOSOME 7, WHOLE GENOME SHOTGUN SEQUENCE"/>
    <property type="match status" value="1"/>
</dbReference>
<gene>
    <name evidence="1" type="ORF">CC80DRAFT_495323</name>
</gene>
<name>A0A6A5TUD7_9PLEO</name>
<accession>A0A6A5TUD7</accession>
<keyword evidence="2" id="KW-1185">Reference proteome</keyword>
<dbReference type="OrthoDB" id="5973539at2759"/>
<dbReference type="AlphaFoldDB" id="A0A6A5TUD7"/>
<reference evidence="1" key="1">
    <citation type="journal article" date="2020" name="Stud. Mycol.">
        <title>101 Dothideomycetes genomes: a test case for predicting lifestyles and emergence of pathogens.</title>
        <authorList>
            <person name="Haridas S."/>
            <person name="Albert R."/>
            <person name="Binder M."/>
            <person name="Bloem J."/>
            <person name="Labutti K."/>
            <person name="Salamov A."/>
            <person name="Andreopoulos B."/>
            <person name="Baker S."/>
            <person name="Barry K."/>
            <person name="Bills G."/>
            <person name="Bluhm B."/>
            <person name="Cannon C."/>
            <person name="Castanera R."/>
            <person name="Culley D."/>
            <person name="Daum C."/>
            <person name="Ezra D."/>
            <person name="Gonzalez J."/>
            <person name="Henrissat B."/>
            <person name="Kuo A."/>
            <person name="Liang C."/>
            <person name="Lipzen A."/>
            <person name="Lutzoni F."/>
            <person name="Magnuson J."/>
            <person name="Mondo S."/>
            <person name="Nolan M."/>
            <person name="Ohm R."/>
            <person name="Pangilinan J."/>
            <person name="Park H.-J."/>
            <person name="Ramirez L."/>
            <person name="Alfaro M."/>
            <person name="Sun H."/>
            <person name="Tritt A."/>
            <person name="Yoshinaga Y."/>
            <person name="Zwiers L.-H."/>
            <person name="Turgeon B."/>
            <person name="Goodwin S."/>
            <person name="Spatafora J."/>
            <person name="Crous P."/>
            <person name="Grigoriev I."/>
        </authorList>
    </citation>
    <scope>NUCLEOTIDE SEQUENCE</scope>
    <source>
        <strain evidence="1">CBS 675.92</strain>
    </source>
</reference>